<dbReference type="GO" id="GO:0005385">
    <property type="term" value="F:zinc ion transmembrane transporter activity"/>
    <property type="evidence" value="ECO:0007669"/>
    <property type="project" value="TreeGrafter"/>
</dbReference>
<feature type="transmembrane region" description="Helical" evidence="8">
    <location>
        <begin position="156"/>
        <end position="174"/>
    </location>
</feature>
<organism evidence="9 10">
    <name type="scientific">Carboxydocella sporoproducens DSM 16521</name>
    <dbReference type="NCBI Taxonomy" id="1121270"/>
    <lineage>
        <taxon>Bacteria</taxon>
        <taxon>Bacillati</taxon>
        <taxon>Bacillota</taxon>
        <taxon>Clostridia</taxon>
        <taxon>Eubacteriales</taxon>
        <taxon>Clostridiales Family XVI. Incertae Sedis</taxon>
        <taxon>Carboxydocella</taxon>
    </lineage>
</organism>
<feature type="transmembrane region" description="Helical" evidence="8">
    <location>
        <begin position="124"/>
        <end position="150"/>
    </location>
</feature>
<dbReference type="EMBL" id="FUXM01000055">
    <property type="protein sequence ID" value="SKA27057.1"/>
    <property type="molecule type" value="Genomic_DNA"/>
</dbReference>
<dbReference type="InterPro" id="IPR003689">
    <property type="entry name" value="ZIP"/>
</dbReference>
<evidence type="ECO:0000256" key="4">
    <source>
        <dbReference type="ARBA" id="ARBA00022692"/>
    </source>
</evidence>
<evidence type="ECO:0000256" key="3">
    <source>
        <dbReference type="ARBA" id="ARBA00022475"/>
    </source>
</evidence>
<comment type="subcellular location">
    <subcellularLocation>
        <location evidence="1">Cell membrane</location>
        <topology evidence="1">Multi-pass membrane protein</topology>
    </subcellularLocation>
</comment>
<keyword evidence="7 8" id="KW-0472">Membrane</keyword>
<feature type="transmembrane region" description="Helical" evidence="8">
    <location>
        <begin position="6"/>
        <end position="25"/>
    </location>
</feature>
<dbReference type="Proteomes" id="UP000189933">
    <property type="component" value="Unassembled WGS sequence"/>
</dbReference>
<protein>
    <submittedName>
        <fullName evidence="9">Zinc transporter, ZIP family</fullName>
    </submittedName>
</protein>
<dbReference type="OrthoDB" id="9787346at2"/>
<dbReference type="PANTHER" id="PTHR11040">
    <property type="entry name" value="ZINC/IRON TRANSPORTER"/>
    <property type="match status" value="1"/>
</dbReference>
<evidence type="ECO:0000256" key="8">
    <source>
        <dbReference type="SAM" id="Phobius"/>
    </source>
</evidence>
<keyword evidence="4 8" id="KW-0812">Transmembrane</keyword>
<evidence type="ECO:0000313" key="10">
    <source>
        <dbReference type="Proteomes" id="UP000189933"/>
    </source>
</evidence>
<evidence type="ECO:0000256" key="1">
    <source>
        <dbReference type="ARBA" id="ARBA00004651"/>
    </source>
</evidence>
<keyword evidence="5" id="KW-0862">Zinc</keyword>
<comment type="similarity">
    <text evidence="2">Belongs to the ZIP transporter (TC 2.A.5) family.</text>
</comment>
<feature type="transmembrane region" description="Helical" evidence="8">
    <location>
        <begin position="244"/>
        <end position="261"/>
    </location>
</feature>
<evidence type="ECO:0000256" key="2">
    <source>
        <dbReference type="ARBA" id="ARBA00006939"/>
    </source>
</evidence>
<name>A0A1T4SFT2_9FIRM</name>
<evidence type="ECO:0000256" key="7">
    <source>
        <dbReference type="ARBA" id="ARBA00023136"/>
    </source>
</evidence>
<sequence>MLLHLSMSLAAGLTITLGAILAYQIRKPDQKLMAAFLGFAAGVMAALIGTDLLPEAMETAGWPRTIIGVCLGFLFLAGMDRIAHHTHGFDPEVEKEIASSKEPDCGCCIHLDHTNLNPVHLWKLGFLVALGTALHNLVEGLTVGVGFTVGEHLGEAILLAVVLHNIPIGMAIAVPWRLARQSLVKTIAMTSLVGLFTPLGTLLGLLADSLIARFDGFIMAVVAGTMIYIASLELIPKSYRNHPWYGAIGLVVGMFTIFIVHQH</sequence>
<feature type="transmembrane region" description="Helical" evidence="8">
    <location>
        <begin position="211"/>
        <end position="232"/>
    </location>
</feature>
<keyword evidence="10" id="KW-1185">Reference proteome</keyword>
<proteinExistence type="inferred from homology"/>
<feature type="transmembrane region" description="Helical" evidence="8">
    <location>
        <begin position="186"/>
        <end position="205"/>
    </location>
</feature>
<dbReference type="RefSeq" id="WP_143311875.1">
    <property type="nucleotide sequence ID" value="NZ_FUXM01000055.1"/>
</dbReference>
<keyword evidence="3" id="KW-1003">Cell membrane</keyword>
<evidence type="ECO:0000256" key="6">
    <source>
        <dbReference type="ARBA" id="ARBA00022989"/>
    </source>
</evidence>
<feature type="transmembrane region" description="Helical" evidence="8">
    <location>
        <begin position="61"/>
        <end position="79"/>
    </location>
</feature>
<feature type="transmembrane region" description="Helical" evidence="8">
    <location>
        <begin position="32"/>
        <end position="49"/>
    </location>
</feature>
<evidence type="ECO:0000313" key="9">
    <source>
        <dbReference type="EMBL" id="SKA27057.1"/>
    </source>
</evidence>
<dbReference type="Pfam" id="PF02535">
    <property type="entry name" value="Zip"/>
    <property type="match status" value="1"/>
</dbReference>
<accession>A0A1T4SFT2</accession>
<dbReference type="AlphaFoldDB" id="A0A1T4SFT2"/>
<dbReference type="GO" id="GO:0005886">
    <property type="term" value="C:plasma membrane"/>
    <property type="evidence" value="ECO:0007669"/>
    <property type="project" value="UniProtKB-SubCell"/>
</dbReference>
<evidence type="ECO:0000256" key="5">
    <source>
        <dbReference type="ARBA" id="ARBA00022833"/>
    </source>
</evidence>
<gene>
    <name evidence="9" type="ORF">SAMN02745885_02656</name>
</gene>
<dbReference type="PANTHER" id="PTHR11040:SF211">
    <property type="entry name" value="ZINC TRANSPORTER ZIP11"/>
    <property type="match status" value="1"/>
</dbReference>
<keyword evidence="6 8" id="KW-1133">Transmembrane helix</keyword>
<reference evidence="10" key="1">
    <citation type="submission" date="2017-02" db="EMBL/GenBank/DDBJ databases">
        <authorList>
            <person name="Varghese N."/>
            <person name="Submissions S."/>
        </authorList>
    </citation>
    <scope>NUCLEOTIDE SEQUENCE [LARGE SCALE GENOMIC DNA]</scope>
    <source>
        <strain evidence="10">DSM 16521</strain>
    </source>
</reference>